<dbReference type="Pfam" id="PF02458">
    <property type="entry name" value="Transferase"/>
    <property type="match status" value="1"/>
</dbReference>
<dbReference type="PANTHER" id="PTHR31623">
    <property type="entry name" value="F21J9.9"/>
    <property type="match status" value="1"/>
</dbReference>
<proteinExistence type="inferred from homology"/>
<evidence type="ECO:0000256" key="3">
    <source>
        <dbReference type="ARBA" id="ARBA00023315"/>
    </source>
</evidence>
<evidence type="ECO:0000313" key="4">
    <source>
        <dbReference type="EMBL" id="CAL1355365.1"/>
    </source>
</evidence>
<organism evidence="4 5">
    <name type="scientific">Linum trigynum</name>
    <dbReference type="NCBI Taxonomy" id="586398"/>
    <lineage>
        <taxon>Eukaryota</taxon>
        <taxon>Viridiplantae</taxon>
        <taxon>Streptophyta</taxon>
        <taxon>Embryophyta</taxon>
        <taxon>Tracheophyta</taxon>
        <taxon>Spermatophyta</taxon>
        <taxon>Magnoliopsida</taxon>
        <taxon>eudicotyledons</taxon>
        <taxon>Gunneridae</taxon>
        <taxon>Pentapetalae</taxon>
        <taxon>rosids</taxon>
        <taxon>fabids</taxon>
        <taxon>Malpighiales</taxon>
        <taxon>Linaceae</taxon>
        <taxon>Linum</taxon>
    </lineage>
</organism>
<dbReference type="PANTHER" id="PTHR31623:SF110">
    <property type="entry name" value="VINORINE SYNTHASE-LIKE"/>
    <property type="match status" value="1"/>
</dbReference>
<dbReference type="Gene3D" id="3.30.559.10">
    <property type="entry name" value="Chloramphenicol acetyltransferase-like domain"/>
    <property type="match status" value="2"/>
</dbReference>
<keyword evidence="2" id="KW-0808">Transferase</keyword>
<accession>A0AAV2CFX0</accession>
<protein>
    <submittedName>
        <fullName evidence="4">Uncharacterized protein</fullName>
    </submittedName>
</protein>
<comment type="similarity">
    <text evidence="1">Belongs to the plant acyltransferase family.</text>
</comment>
<gene>
    <name evidence="4" type="ORF">LTRI10_LOCUS3132</name>
</gene>
<keyword evidence="3" id="KW-0012">Acyltransferase</keyword>
<evidence type="ECO:0000313" key="5">
    <source>
        <dbReference type="Proteomes" id="UP001497516"/>
    </source>
</evidence>
<dbReference type="Proteomes" id="UP001497516">
    <property type="component" value="Chromosome 1"/>
</dbReference>
<dbReference type="InterPro" id="IPR023213">
    <property type="entry name" value="CAT-like_dom_sf"/>
</dbReference>
<reference evidence="4 5" key="1">
    <citation type="submission" date="2024-04" db="EMBL/GenBank/DDBJ databases">
        <authorList>
            <person name="Fracassetti M."/>
        </authorList>
    </citation>
    <scope>NUCLEOTIDE SEQUENCE [LARGE SCALE GENOMIC DNA]</scope>
</reference>
<dbReference type="AlphaFoldDB" id="A0AAV2CFX0"/>
<evidence type="ECO:0000256" key="1">
    <source>
        <dbReference type="ARBA" id="ARBA00009861"/>
    </source>
</evidence>
<evidence type="ECO:0000256" key="2">
    <source>
        <dbReference type="ARBA" id="ARBA00022679"/>
    </source>
</evidence>
<name>A0AAV2CFX0_9ROSI</name>
<dbReference type="GO" id="GO:0016746">
    <property type="term" value="F:acyltransferase activity"/>
    <property type="evidence" value="ECO:0007669"/>
    <property type="project" value="UniProtKB-KW"/>
</dbReference>
<sequence length="454" mass="49493">MMKLEMKTISKQTIKPSSPTPPHLKTFHLSLLDQLLPPPYAPLILFYPNSQDGVVSSSRLDALKSSLSETLTRFYPLAGTLSSDDLAIDCNDRGANLVEARANCTMTWFLTHPDLLSLPKLLPVDPVGPIVEPRHVSNVQVTEFTCGGIAIGICISHKILDGVALGTFLKAWTTTAAGCEEEKETNSALNPNFIAGTLFPAGGSHWLRNASMPMWGSFFKTGKCVTRRIVFDSSAIRSLKSRLISPTGTRVEIVSALLWKSIMEASERVTGTQKPSLLTHLVNLRKRVEPPLSENSLGNLLWISSAKHDPKTEHPSKPSDLGELAGKVRESISKIDDGFVGKLRGAERESAMAETFDEIVEMKMKKEGADFVGFSSWCRMGFYGSDFGWGKPAWVSSYGVGGSVFMNLVILADTPCGEGVEAWVTMDEDEMAAVAGNEEMAEFAKFDPSPLAFD</sequence>
<dbReference type="EMBL" id="OZ034813">
    <property type="protein sequence ID" value="CAL1355365.1"/>
    <property type="molecule type" value="Genomic_DNA"/>
</dbReference>
<keyword evidence="5" id="KW-1185">Reference proteome</keyword>